<reference evidence="1" key="1">
    <citation type="journal article" date="2014" name="Int. J. Syst. Evol. Microbiol.">
        <title>Complete genome sequence of Corynebacterium casei LMG S-19264T (=DSM 44701T), isolated from a smear-ripened cheese.</title>
        <authorList>
            <consortium name="US DOE Joint Genome Institute (JGI-PGF)"/>
            <person name="Walter F."/>
            <person name="Albersmeier A."/>
            <person name="Kalinowski J."/>
            <person name="Ruckert C."/>
        </authorList>
    </citation>
    <scope>NUCLEOTIDE SEQUENCE</scope>
    <source>
        <strain evidence="1">JCM 19831</strain>
    </source>
</reference>
<dbReference type="EMBL" id="BMPI01000059">
    <property type="protein sequence ID" value="GGM69438.1"/>
    <property type="molecule type" value="Genomic_DNA"/>
</dbReference>
<evidence type="ECO:0000313" key="2">
    <source>
        <dbReference type="Proteomes" id="UP000642070"/>
    </source>
</evidence>
<evidence type="ECO:0000313" key="1">
    <source>
        <dbReference type="EMBL" id="GGM69438.1"/>
    </source>
</evidence>
<dbReference type="AlphaFoldDB" id="A0A917U9M4"/>
<name>A0A917U9M4_9ACTN</name>
<keyword evidence="2" id="KW-1185">Reference proteome</keyword>
<proteinExistence type="predicted"/>
<protein>
    <submittedName>
        <fullName evidence="1">Uncharacterized protein</fullName>
    </submittedName>
</protein>
<organism evidence="1 2">
    <name type="scientific">Dactylosporangium sucinum</name>
    <dbReference type="NCBI Taxonomy" id="1424081"/>
    <lineage>
        <taxon>Bacteria</taxon>
        <taxon>Bacillati</taxon>
        <taxon>Actinomycetota</taxon>
        <taxon>Actinomycetes</taxon>
        <taxon>Micromonosporales</taxon>
        <taxon>Micromonosporaceae</taxon>
        <taxon>Dactylosporangium</taxon>
    </lineage>
</organism>
<comment type="caution">
    <text evidence="1">The sequence shown here is derived from an EMBL/GenBank/DDBJ whole genome shotgun (WGS) entry which is preliminary data.</text>
</comment>
<reference evidence="1" key="2">
    <citation type="submission" date="2020-09" db="EMBL/GenBank/DDBJ databases">
        <authorList>
            <person name="Sun Q."/>
            <person name="Ohkuma M."/>
        </authorList>
    </citation>
    <scope>NUCLEOTIDE SEQUENCE</scope>
    <source>
        <strain evidence="1">JCM 19831</strain>
    </source>
</reference>
<accession>A0A917U9M4</accession>
<dbReference type="Proteomes" id="UP000642070">
    <property type="component" value="Unassembled WGS sequence"/>
</dbReference>
<gene>
    <name evidence="1" type="ORF">GCM10007977_083970</name>
</gene>
<sequence length="55" mass="5998">MIESIGASSLCGKRNGYVARERGSDQTRTLEDAIRLFAPVSRLEMRDVKGAATGR</sequence>